<accession>A0A0S2W480</accession>
<evidence type="ECO:0000313" key="1">
    <source>
        <dbReference type="EMBL" id="ALP94184.1"/>
    </source>
</evidence>
<dbReference type="EMBL" id="CP011307">
    <property type="protein sequence ID" value="ALP94184.1"/>
    <property type="molecule type" value="Genomic_DNA"/>
</dbReference>
<reference evidence="1 2" key="1">
    <citation type="journal article" date="2015" name="Nat. Commun.">
        <title>Production of butyrate from lysine and the Amadori product fructoselysine by a human gut commensal.</title>
        <authorList>
            <person name="Bui T.P."/>
            <person name="Ritari J."/>
            <person name="Boeren S."/>
            <person name="de Waard P."/>
            <person name="Plugge C.M."/>
            <person name="de Vos W.M."/>
        </authorList>
    </citation>
    <scope>NUCLEOTIDE SEQUENCE [LARGE SCALE GENOMIC DNA]</scope>
    <source>
        <strain evidence="1 2">AF211</strain>
    </source>
</reference>
<keyword evidence="2" id="KW-1185">Reference proteome</keyword>
<evidence type="ECO:0000313" key="2">
    <source>
        <dbReference type="Proteomes" id="UP000064844"/>
    </source>
</evidence>
<protein>
    <submittedName>
        <fullName evidence="1">Uncharacterized protein</fullName>
    </submittedName>
</protein>
<dbReference type="AlphaFoldDB" id="A0A0S2W480"/>
<name>A0A0S2W480_9FIRM</name>
<dbReference type="Proteomes" id="UP000064844">
    <property type="component" value="Chromosome"/>
</dbReference>
<proteinExistence type="predicted"/>
<gene>
    <name evidence="1" type="ORF">IB211_01793</name>
</gene>
<reference evidence="2" key="2">
    <citation type="submission" date="2015-04" db="EMBL/GenBank/DDBJ databases">
        <title>A butyrogenic pathway from the amino acid lysine in a human gut commensal.</title>
        <authorList>
            <person name="de Vos W.M."/>
            <person name="Bui N.T.P."/>
            <person name="Plugge C.M."/>
            <person name="Ritari J."/>
        </authorList>
    </citation>
    <scope>NUCLEOTIDE SEQUENCE [LARGE SCALE GENOMIC DNA]</scope>
    <source>
        <strain evidence="2">AF211</strain>
    </source>
</reference>
<organism evidence="1 2">
    <name type="scientific">Intestinimonas butyriciproducens</name>
    <dbReference type="NCBI Taxonomy" id="1297617"/>
    <lineage>
        <taxon>Bacteria</taxon>
        <taxon>Bacillati</taxon>
        <taxon>Bacillota</taxon>
        <taxon>Clostridia</taxon>
        <taxon>Eubacteriales</taxon>
        <taxon>Intestinimonas</taxon>
    </lineage>
</organism>
<sequence length="133" mass="14635">MGRGLLLRHGRRSAVRPLPRRLPLLFSGRRLNQGCGFRLPLPYRGGGRLLRQTLRNGGLRYRTPGHGNIRFSARCAARQVGYPFPGAVMFQLIPSIGHSKTSIHVASSPNPMRLHPKKDGKGAPPAVAARLFI</sequence>
<dbReference type="KEGG" id="ibu:IB211_01793"/>